<feature type="domain" description="SIS" evidence="2">
    <location>
        <begin position="34"/>
        <end position="176"/>
    </location>
</feature>
<dbReference type="PROSITE" id="PS51464">
    <property type="entry name" value="SIS"/>
    <property type="match status" value="1"/>
</dbReference>
<evidence type="ECO:0000313" key="3">
    <source>
        <dbReference type="EMBL" id="GHD10811.1"/>
    </source>
</evidence>
<dbReference type="PANTHER" id="PTHR43443:SF1">
    <property type="entry name" value="3-HEXULOSE-6-PHOSPHATE ISOMERASE"/>
    <property type="match status" value="1"/>
</dbReference>
<gene>
    <name evidence="3" type="ORF">GCM10008096_24700</name>
</gene>
<dbReference type="InterPro" id="IPR046348">
    <property type="entry name" value="SIS_dom_sf"/>
</dbReference>
<accession>A0ABQ3GL17</accession>
<dbReference type="NCBIfam" id="TIGR03127">
    <property type="entry name" value="RuMP_HxlB"/>
    <property type="match status" value="1"/>
</dbReference>
<sequence length="189" mass="18956">MQTVGTAEQAGLDLVLSEVVGAVRSVDPESVAAAADLIEGGRRVFLFGQGRSGIALRSLAMRLMHLGLAVHVVGDATAPAIGAGDVLVVASGSGTTGSVVRAASVAAGQGADVVAITTAADSPVGRAAARAIVVEAAAKTDHGGTVSAQYSGSLFEQAVMLLGDAVFHTLWQRSGSAAEELWTRHANIE</sequence>
<dbReference type="PANTHER" id="PTHR43443">
    <property type="entry name" value="3-HEXULOSE-6-PHOSPHATE ISOMERASE"/>
    <property type="match status" value="1"/>
</dbReference>
<dbReference type="EMBL" id="BMXK01000011">
    <property type="protein sequence ID" value="GHD10811.1"/>
    <property type="molecule type" value="Genomic_DNA"/>
</dbReference>
<reference evidence="4" key="1">
    <citation type="journal article" date="2019" name="Int. J. Syst. Evol. Microbiol.">
        <title>The Global Catalogue of Microorganisms (GCM) 10K type strain sequencing project: providing services to taxonomists for standard genome sequencing and annotation.</title>
        <authorList>
            <consortium name="The Broad Institute Genomics Platform"/>
            <consortium name="The Broad Institute Genome Sequencing Center for Infectious Disease"/>
            <person name="Wu L."/>
            <person name="Ma J."/>
        </authorList>
    </citation>
    <scope>NUCLEOTIDE SEQUENCE [LARGE SCALE GENOMIC DNA]</scope>
    <source>
        <strain evidence="4">KCTC 19466</strain>
    </source>
</reference>
<keyword evidence="4" id="KW-1185">Reference proteome</keyword>
<dbReference type="InterPro" id="IPR001347">
    <property type="entry name" value="SIS_dom"/>
</dbReference>
<dbReference type="SUPFAM" id="SSF53697">
    <property type="entry name" value="SIS domain"/>
    <property type="match status" value="1"/>
</dbReference>
<dbReference type="Pfam" id="PF01380">
    <property type="entry name" value="SIS"/>
    <property type="match status" value="1"/>
</dbReference>
<dbReference type="Gene3D" id="3.40.50.10490">
    <property type="entry name" value="Glucose-6-phosphate isomerase like protein, domain 1"/>
    <property type="match status" value="1"/>
</dbReference>
<dbReference type="Proteomes" id="UP000642819">
    <property type="component" value="Unassembled WGS sequence"/>
</dbReference>
<comment type="similarity">
    <text evidence="1">Belongs to the SIS family. PHI subfamily.</text>
</comment>
<protein>
    <submittedName>
        <fullName evidence="3">6-phospho 3-hexuloisomerase</fullName>
    </submittedName>
</protein>
<name>A0ABQ3GL17_9MICC</name>
<evidence type="ECO:0000313" key="4">
    <source>
        <dbReference type="Proteomes" id="UP000642819"/>
    </source>
</evidence>
<proteinExistence type="inferred from homology"/>
<dbReference type="InterPro" id="IPR017552">
    <property type="entry name" value="PHI/rmpB"/>
</dbReference>
<comment type="caution">
    <text evidence="3">The sequence shown here is derived from an EMBL/GenBank/DDBJ whole genome shotgun (WGS) entry which is preliminary data.</text>
</comment>
<evidence type="ECO:0000256" key="1">
    <source>
        <dbReference type="ARBA" id="ARBA00009235"/>
    </source>
</evidence>
<evidence type="ECO:0000259" key="2">
    <source>
        <dbReference type="PROSITE" id="PS51464"/>
    </source>
</evidence>
<dbReference type="RefSeq" id="WP_189350899.1">
    <property type="nucleotide sequence ID" value="NZ_BMXK01000011.1"/>
</dbReference>
<dbReference type="CDD" id="cd05005">
    <property type="entry name" value="SIS_PHI"/>
    <property type="match status" value="1"/>
</dbReference>
<organism evidence="3 4">
    <name type="scientific">Zhihengliuella salsuginis</name>
    <dbReference type="NCBI Taxonomy" id="578222"/>
    <lineage>
        <taxon>Bacteria</taxon>
        <taxon>Bacillati</taxon>
        <taxon>Actinomycetota</taxon>
        <taxon>Actinomycetes</taxon>
        <taxon>Micrococcales</taxon>
        <taxon>Micrococcaceae</taxon>
        <taxon>Zhihengliuella</taxon>
    </lineage>
</organism>